<dbReference type="PANTHER" id="PTHR42760">
    <property type="entry name" value="SHORT-CHAIN DEHYDROGENASES/REDUCTASES FAMILY MEMBER"/>
    <property type="match status" value="1"/>
</dbReference>
<reference evidence="3 4" key="1">
    <citation type="submission" date="2021-03" db="EMBL/GenBank/DDBJ databases">
        <title>Aliifodinibius sp. nov., a new bacterium isolated from saline soil.</title>
        <authorList>
            <person name="Galisteo C."/>
            <person name="De La Haba R."/>
            <person name="Sanchez-Porro C."/>
            <person name="Ventosa A."/>
        </authorList>
    </citation>
    <scope>NUCLEOTIDE SEQUENCE [LARGE SCALE GENOMIC DNA]</scope>
    <source>
        <strain evidence="3 4">1BSP15-2V2</strain>
    </source>
</reference>
<comment type="similarity">
    <text evidence="1">Belongs to the short-chain dehydrogenases/reductases (SDR) family.</text>
</comment>
<evidence type="ECO:0000256" key="1">
    <source>
        <dbReference type="ARBA" id="ARBA00006484"/>
    </source>
</evidence>
<keyword evidence="4" id="KW-1185">Reference proteome</keyword>
<organism evidence="3 4">
    <name type="scientific">Fodinibius salsisoli</name>
    <dbReference type="NCBI Taxonomy" id="2820877"/>
    <lineage>
        <taxon>Bacteria</taxon>
        <taxon>Pseudomonadati</taxon>
        <taxon>Balneolota</taxon>
        <taxon>Balneolia</taxon>
        <taxon>Balneolales</taxon>
        <taxon>Balneolaceae</taxon>
        <taxon>Fodinibius</taxon>
    </lineage>
</organism>
<dbReference type="InterPro" id="IPR036291">
    <property type="entry name" value="NAD(P)-bd_dom_sf"/>
</dbReference>
<dbReference type="Gene3D" id="3.40.50.720">
    <property type="entry name" value="NAD(P)-binding Rossmann-like Domain"/>
    <property type="match status" value="1"/>
</dbReference>
<dbReference type="InterPro" id="IPR002347">
    <property type="entry name" value="SDR_fam"/>
</dbReference>
<dbReference type="PANTHER" id="PTHR42760:SF133">
    <property type="entry name" value="3-OXOACYL-[ACYL-CARRIER-PROTEIN] REDUCTASE"/>
    <property type="match status" value="1"/>
</dbReference>
<protein>
    <submittedName>
        <fullName evidence="3">3-ketoacyl-ACP reductase</fullName>
    </submittedName>
</protein>
<keyword evidence="2" id="KW-0560">Oxidoreductase</keyword>
<dbReference type="PRINTS" id="PR00081">
    <property type="entry name" value="GDHRDH"/>
</dbReference>
<dbReference type="Proteomes" id="UP001207918">
    <property type="component" value="Unassembled WGS sequence"/>
</dbReference>
<dbReference type="SUPFAM" id="SSF51735">
    <property type="entry name" value="NAD(P)-binding Rossmann-fold domains"/>
    <property type="match status" value="1"/>
</dbReference>
<dbReference type="Pfam" id="PF13561">
    <property type="entry name" value="adh_short_C2"/>
    <property type="match status" value="1"/>
</dbReference>
<dbReference type="PRINTS" id="PR00080">
    <property type="entry name" value="SDRFAMILY"/>
</dbReference>
<evidence type="ECO:0000256" key="2">
    <source>
        <dbReference type="ARBA" id="ARBA00023002"/>
    </source>
</evidence>
<gene>
    <name evidence="3" type="ORF">J6I44_15330</name>
</gene>
<name>A0ABT3PQU2_9BACT</name>
<dbReference type="NCBIfam" id="NF009386">
    <property type="entry name" value="PRK12745.1"/>
    <property type="match status" value="1"/>
</dbReference>
<dbReference type="EMBL" id="JAGGJA010000011">
    <property type="protein sequence ID" value="MCW9708237.1"/>
    <property type="molecule type" value="Genomic_DNA"/>
</dbReference>
<sequence length="256" mass="27860">MKLTALVTGGSRGIGFAIATKLCQNGYDVAINGVRSEDRVQDALEELRATGSEAIYCQGDVSSADDRTAIIDKVRSEFGQLNVLVNNAGVAPKERKDPLQATEESYDRVMDINLKGPYFLTQLAARWMVEQKEEKANFDATIVTIGSISATIVSPNRGEYCISKAGLAMHNKVWAVRLAEYDIPVYEVRPGIIATDMTSGVTEKYDKLIADGLTVQRRWGQPEDVGKAVLSLADGDFPYSSGEVMMVDGGLSVQRL</sequence>
<evidence type="ECO:0000313" key="4">
    <source>
        <dbReference type="Proteomes" id="UP001207918"/>
    </source>
</evidence>
<dbReference type="RefSeq" id="WP_265767023.1">
    <property type="nucleotide sequence ID" value="NZ_JAGGJA010000011.1"/>
</dbReference>
<accession>A0ABT3PQU2</accession>
<proteinExistence type="inferred from homology"/>
<evidence type="ECO:0000313" key="3">
    <source>
        <dbReference type="EMBL" id="MCW9708237.1"/>
    </source>
</evidence>
<comment type="caution">
    <text evidence="3">The sequence shown here is derived from an EMBL/GenBank/DDBJ whole genome shotgun (WGS) entry which is preliminary data.</text>
</comment>